<comment type="function">
    <text evidence="2">Ferredoxins are iron-sulfur proteins that transfer electrons in a wide variety of metabolic reactions.</text>
</comment>
<gene>
    <name evidence="10" type="ORF">CSCA_4947</name>
</gene>
<dbReference type="InterPro" id="IPR017896">
    <property type="entry name" value="4Fe4S_Fe-S-bd"/>
</dbReference>
<sequence>MKIIIDGKACEAEKGEFILQIAKRNNIYIPTLCHSDALAGLGSCRLCVVEVVDRGWSKVVTSCLFPVTKEVEVVTNSDKIKRIRKNIMTMLQIRCPENEEVAKMAEAFGVERKRVERFKLDNTENCVLCGLCARACKELGAGAISTVNRGIYKEVDTPYNEPSPECIGCGSCANVCPTNAIKIVDKDGEREIWGKKFKLVKCSECGETFATEEHIKFAYEKIGKELDMDKVLCDKCRRKAGVNEIKEIYEKV</sequence>
<dbReference type="RefSeq" id="WP_029163347.1">
    <property type="nucleotide sequence ID" value="NZ_CP009933.1"/>
</dbReference>
<proteinExistence type="predicted"/>
<dbReference type="EMBL" id="CP009933">
    <property type="protein sequence ID" value="AKA72072.1"/>
    <property type="molecule type" value="Genomic_DNA"/>
</dbReference>
<dbReference type="SUPFAM" id="SSF54292">
    <property type="entry name" value="2Fe-2S ferredoxin-like"/>
    <property type="match status" value="1"/>
</dbReference>
<dbReference type="InterPro" id="IPR036010">
    <property type="entry name" value="2Fe-2S_ferredoxin-like_sf"/>
</dbReference>
<reference evidence="10 11" key="1">
    <citation type="journal article" date="2015" name="J. Biotechnol.">
        <title>Complete genome sequence of a malodorant-producing acetogen, Clostridium scatologenes ATCC 25775(T).</title>
        <authorList>
            <person name="Zhu Z."/>
            <person name="Guo T."/>
            <person name="Zheng H."/>
            <person name="Song T."/>
            <person name="Ouyang P."/>
            <person name="Xie J."/>
        </authorList>
    </citation>
    <scope>NUCLEOTIDE SEQUENCE [LARGE SCALE GENOMIC DNA]</scope>
    <source>
        <strain evidence="10 11">ATCC 25775</strain>
    </source>
</reference>
<feature type="domain" description="4Fe-4S ferredoxin-type" evidence="9">
    <location>
        <begin position="116"/>
        <end position="149"/>
    </location>
</feature>
<evidence type="ECO:0000256" key="5">
    <source>
        <dbReference type="ARBA" id="ARBA00022723"/>
    </source>
</evidence>
<evidence type="ECO:0000256" key="6">
    <source>
        <dbReference type="ARBA" id="ARBA00023004"/>
    </source>
</evidence>
<evidence type="ECO:0000313" key="10">
    <source>
        <dbReference type="EMBL" id="AKA72072.1"/>
    </source>
</evidence>
<feature type="domain" description="4Fe-4S ferredoxin-type" evidence="9">
    <location>
        <begin position="156"/>
        <end position="186"/>
    </location>
</feature>
<evidence type="ECO:0000259" key="9">
    <source>
        <dbReference type="PROSITE" id="PS51379"/>
    </source>
</evidence>
<dbReference type="PROSITE" id="PS51379">
    <property type="entry name" value="4FE4S_FER_2"/>
    <property type="match status" value="2"/>
</dbReference>
<dbReference type="HOGENOM" id="CLU_000422_11_3_9"/>
<dbReference type="PANTHER" id="PTHR24960:SF79">
    <property type="entry name" value="PHOTOSYSTEM I IRON-SULFUR CENTER"/>
    <property type="match status" value="1"/>
</dbReference>
<keyword evidence="4" id="KW-0004">4Fe-4S</keyword>
<dbReference type="PANTHER" id="PTHR24960">
    <property type="entry name" value="PHOTOSYSTEM I IRON-SULFUR CENTER-RELATED"/>
    <property type="match status" value="1"/>
</dbReference>
<evidence type="ECO:0000256" key="7">
    <source>
        <dbReference type="ARBA" id="ARBA00023014"/>
    </source>
</evidence>
<evidence type="ECO:0000313" key="11">
    <source>
        <dbReference type="Proteomes" id="UP000033115"/>
    </source>
</evidence>
<dbReference type="Pfam" id="PF14697">
    <property type="entry name" value="Fer4_21"/>
    <property type="match status" value="1"/>
</dbReference>
<dbReference type="AlphaFoldDB" id="A0A0E3M8X9"/>
<dbReference type="SUPFAM" id="SSF54862">
    <property type="entry name" value="4Fe-4S ferredoxins"/>
    <property type="match status" value="1"/>
</dbReference>
<dbReference type="Gene3D" id="3.10.20.740">
    <property type="match status" value="1"/>
</dbReference>
<dbReference type="InterPro" id="IPR001041">
    <property type="entry name" value="2Fe-2S_ferredoxin-type"/>
</dbReference>
<accession>A0A0E3M8X9</accession>
<protein>
    <recommendedName>
        <fullName evidence="3">Ferredoxin</fullName>
    </recommendedName>
</protein>
<keyword evidence="6" id="KW-0408">Iron</keyword>
<evidence type="ECO:0000259" key="8">
    <source>
        <dbReference type="PROSITE" id="PS51085"/>
    </source>
</evidence>
<dbReference type="PROSITE" id="PS51085">
    <property type="entry name" value="2FE2S_FER_2"/>
    <property type="match status" value="1"/>
</dbReference>
<dbReference type="GO" id="GO:0051539">
    <property type="term" value="F:4 iron, 4 sulfur cluster binding"/>
    <property type="evidence" value="ECO:0007669"/>
    <property type="project" value="UniProtKB-KW"/>
</dbReference>
<keyword evidence="11" id="KW-1185">Reference proteome</keyword>
<organism evidence="10 11">
    <name type="scientific">Clostridium scatologenes</name>
    <dbReference type="NCBI Taxonomy" id="1548"/>
    <lineage>
        <taxon>Bacteria</taxon>
        <taxon>Bacillati</taxon>
        <taxon>Bacillota</taxon>
        <taxon>Clostridia</taxon>
        <taxon>Eubacteriales</taxon>
        <taxon>Clostridiaceae</taxon>
        <taxon>Clostridium</taxon>
    </lineage>
</organism>
<dbReference type="Gene3D" id="3.30.70.20">
    <property type="match status" value="1"/>
</dbReference>
<evidence type="ECO:0000256" key="2">
    <source>
        <dbReference type="ARBA" id="ARBA00003532"/>
    </source>
</evidence>
<evidence type="ECO:0000256" key="4">
    <source>
        <dbReference type="ARBA" id="ARBA00022485"/>
    </source>
</evidence>
<dbReference type="CDD" id="cd00207">
    <property type="entry name" value="fer2"/>
    <property type="match status" value="1"/>
</dbReference>
<evidence type="ECO:0000256" key="3">
    <source>
        <dbReference type="ARBA" id="ARBA00013529"/>
    </source>
</evidence>
<feature type="domain" description="2Fe-2S ferredoxin-type" evidence="8">
    <location>
        <begin position="1"/>
        <end position="79"/>
    </location>
</feature>
<dbReference type="InterPro" id="IPR017900">
    <property type="entry name" value="4Fe4S_Fe_S_CS"/>
</dbReference>
<name>A0A0E3M8X9_CLOSL</name>
<dbReference type="PROSITE" id="PS00198">
    <property type="entry name" value="4FE4S_FER_1"/>
    <property type="match status" value="1"/>
</dbReference>
<evidence type="ECO:0000256" key="1">
    <source>
        <dbReference type="ARBA" id="ARBA00001966"/>
    </source>
</evidence>
<dbReference type="GO" id="GO:0046872">
    <property type="term" value="F:metal ion binding"/>
    <property type="evidence" value="ECO:0007669"/>
    <property type="project" value="UniProtKB-KW"/>
</dbReference>
<dbReference type="Proteomes" id="UP000033115">
    <property type="component" value="Chromosome"/>
</dbReference>
<dbReference type="KEGG" id="csq:CSCA_4947"/>
<dbReference type="STRING" id="1548.CSCA_4947"/>
<comment type="cofactor">
    <cofactor evidence="1">
        <name>[4Fe-4S] cluster</name>
        <dbReference type="ChEBI" id="CHEBI:49883"/>
    </cofactor>
</comment>
<dbReference type="Pfam" id="PF13510">
    <property type="entry name" value="Fer2_4"/>
    <property type="match status" value="1"/>
</dbReference>
<dbReference type="InterPro" id="IPR050157">
    <property type="entry name" value="PSI_iron-sulfur_center"/>
</dbReference>
<keyword evidence="5" id="KW-0479">Metal-binding</keyword>
<keyword evidence="7" id="KW-0411">Iron-sulfur</keyword>